<sequence>MRIASLLVVVASASGQMYYHRCTGGPLSNAKDGGDRLERPHHATLVDPWTKGKLCEATYQDDGNFVLYKSWYMDPSILGQEGKGRVIMQGDGNLILELHEGLVAQDFTGWNSDTSKRGTGPYCLTLSMSCHLNFLDSDSQTIWFVPKATATRCAEMATIANYTA</sequence>
<feature type="chain" id="PRO_5036116372" evidence="1">
    <location>
        <begin position="16"/>
        <end position="164"/>
    </location>
</feature>
<name>A0A485L844_9STRA</name>
<dbReference type="EMBL" id="CAADRA010006192">
    <property type="protein sequence ID" value="VFT94235.1"/>
    <property type="molecule type" value="Genomic_DNA"/>
</dbReference>
<accession>A0A485L844</accession>
<protein>
    <submittedName>
        <fullName evidence="3">Aste57867_17482 protein</fullName>
    </submittedName>
</protein>
<reference evidence="3 4" key="1">
    <citation type="submission" date="2019-03" db="EMBL/GenBank/DDBJ databases">
        <authorList>
            <person name="Gaulin E."/>
            <person name="Dumas B."/>
        </authorList>
    </citation>
    <scope>NUCLEOTIDE SEQUENCE [LARGE SCALE GENOMIC DNA]</scope>
    <source>
        <strain evidence="3">CBS 568.67</strain>
    </source>
</reference>
<reference evidence="2" key="2">
    <citation type="submission" date="2019-06" db="EMBL/GenBank/DDBJ databases">
        <title>Genomics analysis of Aphanomyces spp. identifies a new class of oomycete effector associated with host adaptation.</title>
        <authorList>
            <person name="Gaulin E."/>
        </authorList>
    </citation>
    <scope>NUCLEOTIDE SEQUENCE</scope>
    <source>
        <strain evidence="2">CBS 578.67</strain>
    </source>
</reference>
<dbReference type="EMBL" id="VJMH01006171">
    <property type="protein sequence ID" value="KAF0691250.1"/>
    <property type="molecule type" value="Genomic_DNA"/>
</dbReference>
<organism evidence="3 4">
    <name type="scientific">Aphanomyces stellatus</name>
    <dbReference type="NCBI Taxonomy" id="120398"/>
    <lineage>
        <taxon>Eukaryota</taxon>
        <taxon>Sar</taxon>
        <taxon>Stramenopiles</taxon>
        <taxon>Oomycota</taxon>
        <taxon>Saprolegniomycetes</taxon>
        <taxon>Saprolegniales</taxon>
        <taxon>Verrucalvaceae</taxon>
        <taxon>Aphanomyces</taxon>
    </lineage>
</organism>
<dbReference type="OrthoDB" id="61382at2759"/>
<dbReference type="AlphaFoldDB" id="A0A485L844"/>
<evidence type="ECO:0000313" key="3">
    <source>
        <dbReference type="EMBL" id="VFT94235.1"/>
    </source>
</evidence>
<evidence type="ECO:0000256" key="1">
    <source>
        <dbReference type="SAM" id="SignalP"/>
    </source>
</evidence>
<dbReference type="InterPro" id="IPR036426">
    <property type="entry name" value="Bulb-type_lectin_dom_sf"/>
</dbReference>
<evidence type="ECO:0000313" key="4">
    <source>
        <dbReference type="Proteomes" id="UP000332933"/>
    </source>
</evidence>
<keyword evidence="1" id="KW-0732">Signal</keyword>
<gene>
    <name evidence="3" type="primary">Aste57867_17482</name>
    <name evidence="2" type="ORF">As57867_017422</name>
    <name evidence="3" type="ORF">ASTE57867_17482</name>
</gene>
<keyword evidence="4" id="KW-1185">Reference proteome</keyword>
<dbReference type="Gene3D" id="2.90.10.10">
    <property type="entry name" value="Bulb-type lectin domain"/>
    <property type="match status" value="1"/>
</dbReference>
<dbReference type="Proteomes" id="UP000332933">
    <property type="component" value="Unassembled WGS sequence"/>
</dbReference>
<evidence type="ECO:0000313" key="2">
    <source>
        <dbReference type="EMBL" id="KAF0691250.1"/>
    </source>
</evidence>
<dbReference type="SUPFAM" id="SSF51110">
    <property type="entry name" value="alpha-D-mannose-specific plant lectins"/>
    <property type="match status" value="1"/>
</dbReference>
<proteinExistence type="predicted"/>
<feature type="signal peptide" evidence="1">
    <location>
        <begin position="1"/>
        <end position="15"/>
    </location>
</feature>